<feature type="chain" id="PRO_5022878975" evidence="1">
    <location>
        <begin position="21"/>
        <end position="341"/>
    </location>
</feature>
<reference evidence="2 3" key="1">
    <citation type="submission" date="2019-07" db="EMBL/GenBank/DDBJ databases">
        <title>Genomes of sea-ice associated Colwellia species.</title>
        <authorList>
            <person name="Bowman J.P."/>
        </authorList>
    </citation>
    <scope>NUCLEOTIDE SEQUENCE [LARGE SCALE GENOMIC DNA]</scope>
    <source>
        <strain evidence="2 3">ACAM 459</strain>
    </source>
</reference>
<dbReference type="EMBL" id="VOLT01000015">
    <property type="protein sequence ID" value="TWX64095.1"/>
    <property type="molecule type" value="Genomic_DNA"/>
</dbReference>
<organism evidence="2 3">
    <name type="scientific">Colwellia demingiae</name>
    <dbReference type="NCBI Taxonomy" id="89401"/>
    <lineage>
        <taxon>Bacteria</taxon>
        <taxon>Pseudomonadati</taxon>
        <taxon>Pseudomonadota</taxon>
        <taxon>Gammaproteobacteria</taxon>
        <taxon>Alteromonadales</taxon>
        <taxon>Colwelliaceae</taxon>
        <taxon>Colwellia</taxon>
    </lineage>
</organism>
<dbReference type="AlphaFoldDB" id="A0A5C6Q5A7"/>
<accession>A0A5C6Q5A7</accession>
<proteinExistence type="predicted"/>
<evidence type="ECO:0000256" key="1">
    <source>
        <dbReference type="SAM" id="SignalP"/>
    </source>
</evidence>
<sequence>MSKILTLLILGVLISFNVYAEDNPENKNDCSSFNTSETIIFKGSYSSGKIYGEALCQFYTGHEQSPTFEELTRLSNDWQAQLLLESAALIQLVPNLSTYPSILNNSFINDYPVKTVTSKGSDQLSIKTDNTVIRSVFGDRSACANTFIKAANCRDVISNYVSVANLPAEPIKTIQSGNALKQLNLYSKQWQNYYTKARSQTFIDILLNSYINRKDYQKGEPVSPPSEQWFALHPSIVLEYVDGATDGEQFKEALVVEWFGYNNWDSSLPLGVSLVTLYSDRASVDDVGHGLMFHVDNNYSIGVTKHDDEAGVFITVDLLKLFEDKQSNYKRQVSKVKEYLN</sequence>
<dbReference type="OrthoDB" id="5811212at2"/>
<name>A0A5C6Q5A7_9GAMM</name>
<gene>
    <name evidence="2" type="ORF">ESZ36_20700</name>
</gene>
<comment type="caution">
    <text evidence="2">The sequence shown here is derived from an EMBL/GenBank/DDBJ whole genome shotgun (WGS) entry which is preliminary data.</text>
</comment>
<feature type="signal peptide" evidence="1">
    <location>
        <begin position="1"/>
        <end position="20"/>
    </location>
</feature>
<keyword evidence="1" id="KW-0732">Signal</keyword>
<evidence type="ECO:0000313" key="3">
    <source>
        <dbReference type="Proteomes" id="UP000321822"/>
    </source>
</evidence>
<dbReference type="RefSeq" id="WP_146791411.1">
    <property type="nucleotide sequence ID" value="NZ_VOLT01000015.1"/>
</dbReference>
<evidence type="ECO:0000313" key="2">
    <source>
        <dbReference type="EMBL" id="TWX64095.1"/>
    </source>
</evidence>
<dbReference type="Proteomes" id="UP000321822">
    <property type="component" value="Unassembled WGS sequence"/>
</dbReference>
<protein>
    <submittedName>
        <fullName evidence="2">Uncharacterized protein</fullName>
    </submittedName>
</protein>
<keyword evidence="3" id="KW-1185">Reference proteome</keyword>